<dbReference type="InterPro" id="IPR050807">
    <property type="entry name" value="TransReg_Diox_bact_type"/>
</dbReference>
<keyword evidence="1" id="KW-0238">DNA-binding</keyword>
<dbReference type="SMART" id="SM00530">
    <property type="entry name" value="HTH_XRE"/>
    <property type="match status" value="1"/>
</dbReference>
<dbReference type="PANTHER" id="PTHR46797">
    <property type="entry name" value="HTH-TYPE TRANSCRIPTIONAL REGULATOR"/>
    <property type="match status" value="1"/>
</dbReference>
<dbReference type="SUPFAM" id="SSF51182">
    <property type="entry name" value="RmlC-like cupins"/>
    <property type="match status" value="1"/>
</dbReference>
<gene>
    <name evidence="3" type="ORF">DPM19_02935</name>
</gene>
<dbReference type="InterPro" id="IPR013096">
    <property type="entry name" value="Cupin_2"/>
</dbReference>
<comment type="caution">
    <text evidence="3">The sequence shown here is derived from an EMBL/GenBank/DDBJ whole genome shotgun (WGS) entry which is preliminary data.</text>
</comment>
<dbReference type="InterPro" id="IPR001387">
    <property type="entry name" value="Cro/C1-type_HTH"/>
</dbReference>
<dbReference type="Proteomes" id="UP000251891">
    <property type="component" value="Unassembled WGS sequence"/>
</dbReference>
<dbReference type="PROSITE" id="PS50943">
    <property type="entry name" value="HTH_CROC1"/>
    <property type="match status" value="1"/>
</dbReference>
<keyword evidence="4" id="KW-1185">Reference proteome</keyword>
<proteinExistence type="predicted"/>
<dbReference type="EMBL" id="QLYX01000001">
    <property type="protein sequence ID" value="RAY17130.1"/>
    <property type="molecule type" value="Genomic_DNA"/>
</dbReference>
<dbReference type="InterPro" id="IPR011051">
    <property type="entry name" value="RmlC_Cupin_sf"/>
</dbReference>
<dbReference type="Gene3D" id="2.60.120.10">
    <property type="entry name" value="Jelly Rolls"/>
    <property type="match status" value="1"/>
</dbReference>
<dbReference type="AlphaFoldDB" id="A0A365HDC4"/>
<name>A0A365HDC4_9ACTN</name>
<reference evidence="3 4" key="1">
    <citation type="submission" date="2018-06" db="EMBL/GenBank/DDBJ databases">
        <title>Actinomadura craniellae sp. nov. isolated from marine sponge Craniella sp.</title>
        <authorList>
            <person name="Li L."/>
            <person name="Xu Q.H."/>
            <person name="Lin H.W."/>
            <person name="Lu Y.H."/>
        </authorList>
    </citation>
    <scope>NUCLEOTIDE SEQUENCE [LARGE SCALE GENOMIC DNA]</scope>
    <source>
        <strain evidence="3 4">LHW63021</strain>
    </source>
</reference>
<accession>A0A365HDC4</accession>
<evidence type="ECO:0000313" key="4">
    <source>
        <dbReference type="Proteomes" id="UP000251891"/>
    </source>
</evidence>
<dbReference type="Pfam" id="PF01381">
    <property type="entry name" value="HTH_3"/>
    <property type="match status" value="1"/>
</dbReference>
<dbReference type="OrthoDB" id="513181at2"/>
<dbReference type="Gene3D" id="1.10.260.40">
    <property type="entry name" value="lambda repressor-like DNA-binding domains"/>
    <property type="match status" value="1"/>
</dbReference>
<dbReference type="Pfam" id="PF07883">
    <property type="entry name" value="Cupin_2"/>
    <property type="match status" value="1"/>
</dbReference>
<dbReference type="GO" id="GO:0005829">
    <property type="term" value="C:cytosol"/>
    <property type="evidence" value="ECO:0007669"/>
    <property type="project" value="TreeGrafter"/>
</dbReference>
<sequence length="185" mass="20514">MRSASGIEELARSRLRSLRTTLGYSLEELAERTNLSPSTISRVETGKRTLSLDVLVPLANALQVGLDALFEVPGDEDVVIRPAPHSSGTRTTWPLSRPDGRTIAVKVRLEPSTGKPAQRVHPGHDWFVVLEGRVRLWLGDREIDVDTGEAAEFSTMTPHSFSALHEPAELIMIFDREGQRAHVHH</sequence>
<dbReference type="InterPro" id="IPR014710">
    <property type="entry name" value="RmlC-like_jellyroll"/>
</dbReference>
<evidence type="ECO:0000313" key="3">
    <source>
        <dbReference type="EMBL" id="RAY17130.1"/>
    </source>
</evidence>
<protein>
    <submittedName>
        <fullName evidence="3">XRE family transcriptional regulator</fullName>
    </submittedName>
</protein>
<dbReference type="GO" id="GO:0003677">
    <property type="term" value="F:DNA binding"/>
    <property type="evidence" value="ECO:0007669"/>
    <property type="project" value="UniProtKB-KW"/>
</dbReference>
<evidence type="ECO:0000256" key="1">
    <source>
        <dbReference type="ARBA" id="ARBA00023125"/>
    </source>
</evidence>
<dbReference type="RefSeq" id="WP_111863185.1">
    <property type="nucleotide sequence ID" value="NZ_QLYX01000001.1"/>
</dbReference>
<dbReference type="SUPFAM" id="SSF47413">
    <property type="entry name" value="lambda repressor-like DNA-binding domains"/>
    <property type="match status" value="1"/>
</dbReference>
<dbReference type="CDD" id="cd02209">
    <property type="entry name" value="cupin_XRE_C"/>
    <property type="match status" value="1"/>
</dbReference>
<dbReference type="CDD" id="cd00093">
    <property type="entry name" value="HTH_XRE"/>
    <property type="match status" value="1"/>
</dbReference>
<organism evidence="3 4">
    <name type="scientific">Actinomadura craniellae</name>
    <dbReference type="NCBI Taxonomy" id="2231787"/>
    <lineage>
        <taxon>Bacteria</taxon>
        <taxon>Bacillati</taxon>
        <taxon>Actinomycetota</taxon>
        <taxon>Actinomycetes</taxon>
        <taxon>Streptosporangiales</taxon>
        <taxon>Thermomonosporaceae</taxon>
        <taxon>Actinomadura</taxon>
    </lineage>
</organism>
<dbReference type="GO" id="GO:0003700">
    <property type="term" value="F:DNA-binding transcription factor activity"/>
    <property type="evidence" value="ECO:0007669"/>
    <property type="project" value="TreeGrafter"/>
</dbReference>
<feature type="domain" description="HTH cro/C1-type" evidence="2">
    <location>
        <begin position="15"/>
        <end position="69"/>
    </location>
</feature>
<dbReference type="InterPro" id="IPR010982">
    <property type="entry name" value="Lambda_DNA-bd_dom_sf"/>
</dbReference>
<evidence type="ECO:0000259" key="2">
    <source>
        <dbReference type="PROSITE" id="PS50943"/>
    </source>
</evidence>
<dbReference type="PANTHER" id="PTHR46797:SF1">
    <property type="entry name" value="METHYLPHOSPHONATE SYNTHASE"/>
    <property type="match status" value="1"/>
</dbReference>